<accession>A0A0C3ICL0</accession>
<gene>
    <name evidence="1" type="ORF">SU60_03690</name>
</gene>
<organism evidence="1 2">
    <name type="scientific">Vibrio mytili</name>
    <dbReference type="NCBI Taxonomy" id="50718"/>
    <lineage>
        <taxon>Bacteria</taxon>
        <taxon>Pseudomonadati</taxon>
        <taxon>Pseudomonadota</taxon>
        <taxon>Gammaproteobacteria</taxon>
        <taxon>Vibrionales</taxon>
        <taxon>Vibrionaceae</taxon>
        <taxon>Vibrio</taxon>
    </lineage>
</organism>
<dbReference type="OrthoDB" id="5878838at2"/>
<keyword evidence="2" id="KW-1185">Reference proteome</keyword>
<evidence type="ECO:0000313" key="1">
    <source>
        <dbReference type="EMBL" id="KIN12057.1"/>
    </source>
</evidence>
<dbReference type="Proteomes" id="UP000031977">
    <property type="component" value="Unassembled WGS sequence"/>
</dbReference>
<evidence type="ECO:0000313" key="2">
    <source>
        <dbReference type="Proteomes" id="UP000031977"/>
    </source>
</evidence>
<dbReference type="AlphaFoldDB" id="A0A0C3ICL0"/>
<proteinExistence type="predicted"/>
<reference evidence="1 2" key="1">
    <citation type="submission" date="2015-01" db="EMBL/GenBank/DDBJ databases">
        <title>Draft genome of Vibrio mytili type strain CAIM 528.</title>
        <authorList>
            <person name="Gonzalez-Castillo A."/>
            <person name="Gomez-Gil B."/>
            <person name="Enciso-Ibarra J."/>
        </authorList>
    </citation>
    <scope>NUCLEOTIDE SEQUENCE [LARGE SCALE GENOMIC DNA]</scope>
    <source>
        <strain evidence="1 2">CAIM 528</strain>
    </source>
</reference>
<protein>
    <submittedName>
        <fullName evidence="1">Uncharacterized protein</fullName>
    </submittedName>
</protein>
<dbReference type="EMBL" id="JXOK01000008">
    <property type="protein sequence ID" value="KIN12057.1"/>
    <property type="molecule type" value="Genomic_DNA"/>
</dbReference>
<comment type="caution">
    <text evidence="1">The sequence shown here is derived from an EMBL/GenBank/DDBJ whole genome shotgun (WGS) entry which is preliminary data.</text>
</comment>
<sequence length="133" mass="15048">MKTTKSLSQLKFTYRASVKHVCNALESEQGMSTMSIDSSFNIQIEGINCTNDEFAKRFFVVHGEGHLEGDDWLVIYDNSLEVSVGDEIAIPSDVAFDAMIEKMINEAEASLERFYRKAVTDIEKKQIKSNNEK</sequence>
<name>A0A0C3ICL0_9VIBR</name>